<dbReference type="EMBL" id="AP024330">
    <property type="protein sequence ID" value="BCQ37275.1"/>
    <property type="molecule type" value="Genomic_DNA"/>
</dbReference>
<dbReference type="Proteomes" id="UP000677515">
    <property type="component" value="Plasmid pERA53"/>
</dbReference>
<gene>
    <name evidence="1" type="ORF">ERHA53_46180</name>
</gene>
<evidence type="ECO:0000313" key="2">
    <source>
        <dbReference type="Proteomes" id="UP000677515"/>
    </source>
</evidence>
<accession>A0ABN6DUB9</accession>
<protein>
    <submittedName>
        <fullName evidence="1">Uncharacterized protein</fullName>
    </submittedName>
</protein>
<proteinExistence type="predicted"/>
<name>A0ABN6DUB9_ERWRD</name>
<organism evidence="1 2">
    <name type="scientific">Erwinia rhapontici</name>
    <name type="common">Pectobacterium rhapontici</name>
    <dbReference type="NCBI Taxonomy" id="55212"/>
    <lineage>
        <taxon>Bacteria</taxon>
        <taxon>Pseudomonadati</taxon>
        <taxon>Pseudomonadota</taxon>
        <taxon>Gammaproteobacteria</taxon>
        <taxon>Enterobacterales</taxon>
        <taxon>Erwiniaceae</taxon>
        <taxon>Erwinia</taxon>
    </lineage>
</organism>
<geneLocation type="plasmid" evidence="1 2">
    <name>pERA53</name>
</geneLocation>
<sequence length="32" mass="3617">MLRQVLSLLFEGDRDGVKDKGDVFFFVIGSDL</sequence>
<keyword evidence="2" id="KW-1185">Reference proteome</keyword>
<keyword evidence="1" id="KW-0614">Plasmid</keyword>
<reference evidence="1 2" key="1">
    <citation type="submission" date="2021-01" db="EMBL/GenBank/DDBJ databases">
        <title>Complete genome sequence of Erwinia rhapontici MAFF 311153.</title>
        <authorList>
            <person name="Morohoshi T."/>
            <person name="Someya N."/>
        </authorList>
    </citation>
    <scope>NUCLEOTIDE SEQUENCE [LARGE SCALE GENOMIC DNA]</scope>
    <source>
        <strain evidence="1 2">MAFF 311153</strain>
        <plasmid evidence="1 2">pERA53</plasmid>
    </source>
</reference>
<evidence type="ECO:0000313" key="1">
    <source>
        <dbReference type="EMBL" id="BCQ37275.1"/>
    </source>
</evidence>